<organism evidence="1">
    <name type="scientific">bioreactor metagenome</name>
    <dbReference type="NCBI Taxonomy" id="1076179"/>
    <lineage>
        <taxon>unclassified sequences</taxon>
        <taxon>metagenomes</taxon>
        <taxon>ecological metagenomes</taxon>
    </lineage>
</organism>
<protein>
    <submittedName>
        <fullName evidence="1">Uncharacterized protein</fullName>
    </submittedName>
</protein>
<comment type="caution">
    <text evidence="1">The sequence shown here is derived from an EMBL/GenBank/DDBJ whole genome shotgun (WGS) entry which is preliminary data.</text>
</comment>
<gene>
    <name evidence="1" type="ORF">SDC9_205885</name>
</gene>
<sequence>MKDCDITAVGEILDLFVIKFAEMGVDFLIGCPFGRSAPAELIQCEFIRLVFLQDFRPFGPCGQFTGHEPPDASLVDDLQEEVRVADAVRVV</sequence>
<reference evidence="1" key="1">
    <citation type="submission" date="2019-08" db="EMBL/GenBank/DDBJ databases">
        <authorList>
            <person name="Kucharzyk K."/>
            <person name="Murdoch R.W."/>
            <person name="Higgins S."/>
            <person name="Loffler F."/>
        </authorList>
    </citation>
    <scope>NUCLEOTIDE SEQUENCE</scope>
</reference>
<dbReference type="EMBL" id="VSSQ01130592">
    <property type="protein sequence ID" value="MPN58184.1"/>
    <property type="molecule type" value="Genomic_DNA"/>
</dbReference>
<proteinExistence type="predicted"/>
<dbReference type="AlphaFoldDB" id="A0A645JCQ3"/>
<name>A0A645JCQ3_9ZZZZ</name>
<accession>A0A645JCQ3</accession>
<evidence type="ECO:0000313" key="1">
    <source>
        <dbReference type="EMBL" id="MPN58184.1"/>
    </source>
</evidence>